<dbReference type="STRING" id="1231657.A0A1Y1ZI30"/>
<dbReference type="Proteomes" id="UP000193144">
    <property type="component" value="Unassembled WGS sequence"/>
</dbReference>
<feature type="domain" description="Ubiquitin-like" evidence="2">
    <location>
        <begin position="286"/>
        <end position="369"/>
    </location>
</feature>
<name>A0A1Y1ZI30_9PLEO</name>
<reference evidence="3 4" key="1">
    <citation type="submission" date="2016-07" db="EMBL/GenBank/DDBJ databases">
        <title>Pervasive Adenine N6-methylation of Active Genes in Fungi.</title>
        <authorList>
            <consortium name="DOE Joint Genome Institute"/>
            <person name="Mondo S.J."/>
            <person name="Dannebaum R.O."/>
            <person name="Kuo R.C."/>
            <person name="Labutti K."/>
            <person name="Haridas S."/>
            <person name="Kuo A."/>
            <person name="Salamov A."/>
            <person name="Ahrendt S.R."/>
            <person name="Lipzen A."/>
            <person name="Sullivan W."/>
            <person name="Andreopoulos W.B."/>
            <person name="Clum A."/>
            <person name="Lindquist E."/>
            <person name="Daum C."/>
            <person name="Ramamoorthy G.K."/>
            <person name="Gryganskyi A."/>
            <person name="Culley D."/>
            <person name="Magnuson J.K."/>
            <person name="James T.Y."/>
            <person name="O'Malley M.A."/>
            <person name="Stajich J.E."/>
            <person name="Spatafora J.W."/>
            <person name="Visel A."/>
            <person name="Grigoriev I.V."/>
        </authorList>
    </citation>
    <scope>NUCLEOTIDE SEQUENCE [LARGE SCALE GENOMIC DNA]</scope>
    <source>
        <strain evidence="3 4">CBS 115471</strain>
    </source>
</reference>
<dbReference type="InterPro" id="IPR054464">
    <property type="entry name" value="ULD_fung"/>
</dbReference>
<evidence type="ECO:0000313" key="4">
    <source>
        <dbReference type="Proteomes" id="UP000193144"/>
    </source>
</evidence>
<keyword evidence="4" id="KW-1185">Reference proteome</keyword>
<evidence type="ECO:0000313" key="3">
    <source>
        <dbReference type="EMBL" id="ORY09896.1"/>
    </source>
</evidence>
<gene>
    <name evidence="3" type="ORF">BCR34DRAFT_602489</name>
</gene>
<comment type="caution">
    <text evidence="3">The sequence shown here is derived from an EMBL/GenBank/DDBJ whole genome shotgun (WGS) entry which is preliminary data.</text>
</comment>
<dbReference type="PANTHER" id="PTHR38886:SF1">
    <property type="entry name" value="NACHT-NTPASE AND P-LOOP NTPASES N-TERMINAL DOMAIN-CONTAINING PROTEIN"/>
    <property type="match status" value="1"/>
</dbReference>
<organism evidence="3 4">
    <name type="scientific">Clohesyomyces aquaticus</name>
    <dbReference type="NCBI Taxonomy" id="1231657"/>
    <lineage>
        <taxon>Eukaryota</taxon>
        <taxon>Fungi</taxon>
        <taxon>Dikarya</taxon>
        <taxon>Ascomycota</taxon>
        <taxon>Pezizomycotina</taxon>
        <taxon>Dothideomycetes</taxon>
        <taxon>Pleosporomycetidae</taxon>
        <taxon>Pleosporales</taxon>
        <taxon>Lindgomycetaceae</taxon>
        <taxon>Clohesyomyces</taxon>
    </lineage>
</organism>
<feature type="region of interest" description="Disordered" evidence="1">
    <location>
        <begin position="412"/>
        <end position="448"/>
    </location>
</feature>
<dbReference type="OrthoDB" id="3799792at2759"/>
<dbReference type="AlphaFoldDB" id="A0A1Y1ZI30"/>
<dbReference type="EMBL" id="MCFA01000080">
    <property type="protein sequence ID" value="ORY09896.1"/>
    <property type="molecule type" value="Genomic_DNA"/>
</dbReference>
<sequence length="448" mass="50684">MPVPFGFSAGDIAIAIQLLIKVCDGLKDTGGATSEYQDISECLRGIILTLQHLQTLRSTCSDPSIVNAIQTMSEAALKPVFEFLEDVKKYDAALRPNSTTCRLRSMYRKTEWTLRIPQKVAKLRARMASEMEPLHLLMESETLKSYNMTTRQISSFQKEFSNQALEQLQFNSTILHAISDLKSSILPKLSPPASQTQRTSEVAVKDGSDERSIVSQVTSKYSFTVSRVNQLREWQIVGQQLAAILIHIFIKLQKFTKYLLIMSPQLLMFLRASLSSIPRGARLLIQDDIHFEDVLGRVEKLPYEYFHVWEVFQAHLHHKFKDRPGETYVKRGDFHILNVFHDRTIRKSSTDWSLAVLPGIRVAMSVIMHPTRALSSCPRCGSRLGRPKDEQVKQCCPNAQCHWERFFNAPDEPVDIGPASNDLPTPELKSVPREATLAPALDSSSNSR</sequence>
<evidence type="ECO:0000259" key="2">
    <source>
        <dbReference type="Pfam" id="PF22893"/>
    </source>
</evidence>
<dbReference type="Pfam" id="PF22893">
    <property type="entry name" value="ULD_2"/>
    <property type="match status" value="1"/>
</dbReference>
<proteinExistence type="predicted"/>
<protein>
    <recommendedName>
        <fullName evidence="2">Ubiquitin-like domain-containing protein</fullName>
    </recommendedName>
</protein>
<dbReference type="PANTHER" id="PTHR38886">
    <property type="entry name" value="SESA DOMAIN-CONTAINING PROTEIN"/>
    <property type="match status" value="1"/>
</dbReference>
<evidence type="ECO:0000256" key="1">
    <source>
        <dbReference type="SAM" id="MobiDB-lite"/>
    </source>
</evidence>
<accession>A0A1Y1ZI30</accession>